<evidence type="ECO:0000259" key="18">
    <source>
        <dbReference type="Pfam" id="PF01746"/>
    </source>
</evidence>
<dbReference type="EC" id="2.1.1.228" evidence="5 15"/>
<evidence type="ECO:0000256" key="14">
    <source>
        <dbReference type="ARBA" id="ARBA00047783"/>
    </source>
</evidence>
<keyword evidence="10 15" id="KW-0949">S-adenosyl-L-methionine</keyword>
<dbReference type="NCBIfam" id="NF000648">
    <property type="entry name" value="PRK00026.1"/>
    <property type="match status" value="1"/>
</dbReference>
<comment type="function">
    <text evidence="1 15 16">Specifically methylates guanosine-37 in various tRNAs.</text>
</comment>
<dbReference type="InterPro" id="IPR002649">
    <property type="entry name" value="tRNA_m1G_MeTrfase_TrmD"/>
</dbReference>
<dbReference type="InterPro" id="IPR029026">
    <property type="entry name" value="tRNA_m1G_MTases_N"/>
</dbReference>
<dbReference type="Gene3D" id="3.40.1280.10">
    <property type="match status" value="1"/>
</dbReference>
<dbReference type="NCBIfam" id="TIGR00088">
    <property type="entry name" value="trmD"/>
    <property type="match status" value="1"/>
</dbReference>
<dbReference type="Gene3D" id="1.10.1270.20">
    <property type="entry name" value="tRNA(m1g37)methyltransferase, domain 2"/>
    <property type="match status" value="1"/>
</dbReference>
<evidence type="ECO:0000256" key="6">
    <source>
        <dbReference type="ARBA" id="ARBA00014679"/>
    </source>
</evidence>
<reference evidence="19" key="1">
    <citation type="submission" date="2023-05" db="EMBL/GenBank/DDBJ databases">
        <title>[olsenella] sp. nov., isolated from a pig farm feces dump.</title>
        <authorList>
            <person name="Chang Y.-H."/>
        </authorList>
    </citation>
    <scope>NUCLEOTIDE SEQUENCE</scope>
    <source>
        <strain evidence="19">YH-ols2217</strain>
    </source>
</reference>
<dbReference type="PIRSF" id="PIRSF000386">
    <property type="entry name" value="tRNA_mtase"/>
    <property type="match status" value="1"/>
</dbReference>
<feature type="binding site" evidence="15">
    <location>
        <begin position="132"/>
        <end position="137"/>
    </location>
    <ligand>
        <name>S-adenosyl-L-methionine</name>
        <dbReference type="ChEBI" id="CHEBI:59789"/>
    </ligand>
</feature>
<evidence type="ECO:0000256" key="7">
    <source>
        <dbReference type="ARBA" id="ARBA00022490"/>
    </source>
</evidence>
<evidence type="ECO:0000256" key="8">
    <source>
        <dbReference type="ARBA" id="ARBA00022603"/>
    </source>
</evidence>
<keyword evidence="20" id="KW-1185">Reference proteome</keyword>
<evidence type="ECO:0000313" key="20">
    <source>
        <dbReference type="Proteomes" id="UP001431693"/>
    </source>
</evidence>
<dbReference type="CDD" id="cd18080">
    <property type="entry name" value="TrmD-like"/>
    <property type="match status" value="1"/>
</dbReference>
<comment type="similarity">
    <text evidence="3 15 16">Belongs to the RNA methyltransferase TrmD family.</text>
</comment>
<proteinExistence type="inferred from homology"/>
<accession>A0ABT6ZJP3</accession>
<sequence length="256" mass="28016">MIVDAVSVIPEVFGPYVDASILGRAQKAGLLEFRAHDLREWTHDRHRTVDDAPFGGGPGMLMKPAPIFEAVRAVQELGPVPAHVVFFSPCGKPFDQAAAERLSREERLLFVCGRYEGMDERAYSLADEVLSLGDYVLTGGELAALTVTDAAVRLIPGVLGGEGSADEESFSEGLLEFEQYTRPAVFEGMAVPDVLLSGDHGRIKEWRRSSALERTYRWRPDLLETAPLSEKDRDLLADVAAGLEDENPTGPRETCS</sequence>
<comment type="subcellular location">
    <subcellularLocation>
        <location evidence="2 15 16">Cytoplasm</location>
    </subcellularLocation>
</comment>
<gene>
    <name evidence="15 19" type="primary">trmD</name>
    <name evidence="19" type="ORF">QJ043_02855</name>
</gene>
<keyword evidence="8 15" id="KW-0489">Methyltransferase</keyword>
<evidence type="ECO:0000256" key="17">
    <source>
        <dbReference type="SAM" id="MobiDB-lite"/>
    </source>
</evidence>
<comment type="caution">
    <text evidence="19">The sequence shown here is derived from an EMBL/GenBank/DDBJ whole genome shotgun (WGS) entry which is preliminary data.</text>
</comment>
<dbReference type="InterPro" id="IPR023148">
    <property type="entry name" value="tRNA_m1G_MeTrfase_C_sf"/>
</dbReference>
<evidence type="ECO:0000256" key="10">
    <source>
        <dbReference type="ARBA" id="ARBA00022691"/>
    </source>
</evidence>
<dbReference type="SUPFAM" id="SSF75217">
    <property type="entry name" value="alpha/beta knot"/>
    <property type="match status" value="1"/>
</dbReference>
<evidence type="ECO:0000256" key="4">
    <source>
        <dbReference type="ARBA" id="ARBA00011738"/>
    </source>
</evidence>
<organism evidence="19 20">
    <name type="scientific">Kribbibacterium absianum</name>
    <dbReference type="NCBI Taxonomy" id="3044210"/>
    <lineage>
        <taxon>Bacteria</taxon>
        <taxon>Bacillati</taxon>
        <taxon>Actinomycetota</taxon>
        <taxon>Coriobacteriia</taxon>
        <taxon>Coriobacteriales</taxon>
        <taxon>Kribbibacteriaceae</taxon>
        <taxon>Kribbibacterium</taxon>
    </lineage>
</organism>
<evidence type="ECO:0000256" key="9">
    <source>
        <dbReference type="ARBA" id="ARBA00022679"/>
    </source>
</evidence>
<dbReference type="GO" id="GO:0052906">
    <property type="term" value="F:tRNA (guanine(37)-N1)-methyltransferase activity"/>
    <property type="evidence" value="ECO:0007669"/>
    <property type="project" value="UniProtKB-EC"/>
</dbReference>
<evidence type="ECO:0000313" key="19">
    <source>
        <dbReference type="EMBL" id="MDJ1129024.1"/>
    </source>
</evidence>
<dbReference type="GO" id="GO:0032259">
    <property type="term" value="P:methylation"/>
    <property type="evidence" value="ECO:0007669"/>
    <property type="project" value="UniProtKB-KW"/>
</dbReference>
<dbReference type="RefSeq" id="WP_283712656.1">
    <property type="nucleotide sequence ID" value="NZ_JASJEW010000001.1"/>
</dbReference>
<evidence type="ECO:0000256" key="11">
    <source>
        <dbReference type="ARBA" id="ARBA00022694"/>
    </source>
</evidence>
<dbReference type="PANTHER" id="PTHR46417">
    <property type="entry name" value="TRNA (GUANINE-N(1)-)-METHYLTRANSFERASE"/>
    <property type="match status" value="1"/>
</dbReference>
<dbReference type="PANTHER" id="PTHR46417:SF1">
    <property type="entry name" value="TRNA (GUANINE-N(1)-)-METHYLTRANSFERASE"/>
    <property type="match status" value="1"/>
</dbReference>
<dbReference type="Pfam" id="PF01746">
    <property type="entry name" value="tRNA_m1G_MT"/>
    <property type="match status" value="1"/>
</dbReference>
<feature type="domain" description="tRNA methyltransferase TRMD/TRM10-type" evidence="18">
    <location>
        <begin position="1"/>
        <end position="224"/>
    </location>
</feature>
<dbReference type="InterPro" id="IPR016009">
    <property type="entry name" value="tRNA_MeTrfase_TRMD/TRM10"/>
</dbReference>
<name>A0ABT6ZJP3_9ACTN</name>
<evidence type="ECO:0000256" key="1">
    <source>
        <dbReference type="ARBA" id="ARBA00002634"/>
    </source>
</evidence>
<feature type="binding site" evidence="15">
    <location>
        <position position="113"/>
    </location>
    <ligand>
        <name>S-adenosyl-L-methionine</name>
        <dbReference type="ChEBI" id="CHEBI:59789"/>
    </ligand>
</feature>
<keyword evidence="11 15" id="KW-0819">tRNA processing</keyword>
<evidence type="ECO:0000256" key="12">
    <source>
        <dbReference type="ARBA" id="ARBA00029736"/>
    </source>
</evidence>
<dbReference type="InterPro" id="IPR029028">
    <property type="entry name" value="Alpha/beta_knot_MTases"/>
</dbReference>
<evidence type="ECO:0000256" key="15">
    <source>
        <dbReference type="HAMAP-Rule" id="MF_00605"/>
    </source>
</evidence>
<comment type="subunit">
    <text evidence="4 15 16">Homodimer.</text>
</comment>
<protein>
    <recommendedName>
        <fullName evidence="6 15">tRNA (guanine-N(1)-)-methyltransferase</fullName>
        <ecNumber evidence="5 15">2.1.1.228</ecNumber>
    </recommendedName>
    <alternativeName>
        <fullName evidence="12 15">M1G-methyltransferase</fullName>
    </alternativeName>
    <alternativeName>
        <fullName evidence="13 15">tRNA [GM37] methyltransferase</fullName>
    </alternativeName>
</protein>
<evidence type="ECO:0000256" key="2">
    <source>
        <dbReference type="ARBA" id="ARBA00004496"/>
    </source>
</evidence>
<evidence type="ECO:0000256" key="3">
    <source>
        <dbReference type="ARBA" id="ARBA00007630"/>
    </source>
</evidence>
<keyword evidence="9 15" id="KW-0808">Transferase</keyword>
<dbReference type="EMBL" id="JASJEX010000001">
    <property type="protein sequence ID" value="MDJ1129024.1"/>
    <property type="molecule type" value="Genomic_DNA"/>
</dbReference>
<evidence type="ECO:0000256" key="13">
    <source>
        <dbReference type="ARBA" id="ARBA00033392"/>
    </source>
</evidence>
<dbReference type="Proteomes" id="UP001431693">
    <property type="component" value="Unassembled WGS sequence"/>
</dbReference>
<evidence type="ECO:0000256" key="5">
    <source>
        <dbReference type="ARBA" id="ARBA00012807"/>
    </source>
</evidence>
<feature type="region of interest" description="Disordered" evidence="17">
    <location>
        <begin position="236"/>
        <end position="256"/>
    </location>
</feature>
<dbReference type="HAMAP" id="MF_00605">
    <property type="entry name" value="TrmD"/>
    <property type="match status" value="1"/>
</dbReference>
<evidence type="ECO:0000256" key="16">
    <source>
        <dbReference type="RuleBase" id="RU003464"/>
    </source>
</evidence>
<comment type="catalytic activity">
    <reaction evidence="14 15 16">
        <text>guanosine(37) in tRNA + S-adenosyl-L-methionine = N(1)-methylguanosine(37) in tRNA + S-adenosyl-L-homocysteine + H(+)</text>
        <dbReference type="Rhea" id="RHEA:36899"/>
        <dbReference type="Rhea" id="RHEA-COMP:10145"/>
        <dbReference type="Rhea" id="RHEA-COMP:10147"/>
        <dbReference type="ChEBI" id="CHEBI:15378"/>
        <dbReference type="ChEBI" id="CHEBI:57856"/>
        <dbReference type="ChEBI" id="CHEBI:59789"/>
        <dbReference type="ChEBI" id="CHEBI:73542"/>
        <dbReference type="ChEBI" id="CHEBI:74269"/>
        <dbReference type="EC" id="2.1.1.228"/>
    </reaction>
</comment>
<keyword evidence="7 15" id="KW-0963">Cytoplasm</keyword>